<dbReference type="Pfam" id="PF02892">
    <property type="entry name" value="zf-BED"/>
    <property type="match status" value="1"/>
</dbReference>
<dbReference type="GO" id="GO:0009791">
    <property type="term" value="P:post-embryonic development"/>
    <property type="evidence" value="ECO:0007669"/>
    <property type="project" value="UniProtKB-ARBA"/>
</dbReference>
<evidence type="ECO:0000256" key="2">
    <source>
        <dbReference type="ARBA" id="ARBA00005234"/>
    </source>
</evidence>
<keyword evidence="4" id="KW-0645">Protease</keyword>
<dbReference type="Pfam" id="PF02902">
    <property type="entry name" value="Peptidase_C48"/>
    <property type="match status" value="1"/>
</dbReference>
<evidence type="ECO:0000256" key="8">
    <source>
        <dbReference type="ARBA" id="ARBA00022833"/>
    </source>
</evidence>
<evidence type="ECO:0000256" key="15">
    <source>
        <dbReference type="SAM" id="MobiDB-lite"/>
    </source>
</evidence>
<dbReference type="InterPro" id="IPR038765">
    <property type="entry name" value="Papain-like_cys_pep_sf"/>
</dbReference>
<dbReference type="GO" id="GO:0046983">
    <property type="term" value="F:protein dimerization activity"/>
    <property type="evidence" value="ECO:0007669"/>
    <property type="project" value="InterPro"/>
</dbReference>
<dbReference type="InterPro" id="IPR012337">
    <property type="entry name" value="RNaseH-like_sf"/>
</dbReference>
<comment type="similarity">
    <text evidence="2">Belongs to the peptidase C48 family.</text>
</comment>
<evidence type="ECO:0000256" key="10">
    <source>
        <dbReference type="ARBA" id="ARBA00023125"/>
    </source>
</evidence>
<dbReference type="GO" id="GO:0003677">
    <property type="term" value="F:DNA binding"/>
    <property type="evidence" value="ECO:0007669"/>
    <property type="project" value="UniProtKB-KW"/>
</dbReference>
<dbReference type="InterPro" id="IPR008906">
    <property type="entry name" value="HATC_C_dom"/>
</dbReference>
<keyword evidence="5" id="KW-0479">Metal-binding</keyword>
<keyword evidence="6 13" id="KW-0863">Zinc-finger</keyword>
<keyword evidence="8" id="KW-0862">Zinc</keyword>
<dbReference type="InterPro" id="IPR036236">
    <property type="entry name" value="Znf_C2H2_sf"/>
</dbReference>
<dbReference type="PANTHER" id="PTHR46481:SF10">
    <property type="entry name" value="ZINC FINGER BED DOMAIN-CONTAINING PROTEIN 39"/>
    <property type="match status" value="1"/>
</dbReference>
<name>A0A6P6A9N3_DURZI</name>
<evidence type="ECO:0000256" key="4">
    <source>
        <dbReference type="ARBA" id="ARBA00022670"/>
    </source>
</evidence>
<dbReference type="SUPFAM" id="SSF53098">
    <property type="entry name" value="Ribonuclease H-like"/>
    <property type="match status" value="1"/>
</dbReference>
<sequence>MGSSALKALVVCAQAIQDGNLKLADSLLELIWNLASEESDEQQSKVVKYFAEALVRRVCGLHPSVRYNLQWLPYAFTCLTGDAVNTVVTRKKRLHLIDFNIPHLYGWQPWEYLFGALNSRYADPLSVRVSVILPPFLKESVNIQQEKPRLLEWARDSKVELEDDLKVVYANSLGEMDASMLDFRRSEDEAVVVFYIFKLQMLLVDAGAMERELLKLRQINPEIVMIMEQDANNNDFNFIKRLEDSFQYYSHAFRFDGDSYQEMENDYRRQIMSIVGCEGKDRIVRHETLGQWRSRLLTYGFLPVPLEATSMLVSVYDEIHEENGCWVFCEGNLPMFFISAWKVRQWEDHFNLISDNFVQGFNPIPTSEDKIQPLQLLRESFSLNRLAAFAEIYDMLDDVCFKYKLTLALTWACGVNVKQNLDGITSDPYKKDILCIESAYSYVNDEESQQFMRRCAKQNHLLGGQAIVGKALQSNEPFLFESSIAKPEKCDNQFAIVAREFGPHAALAICLQNHCNDVYVVEFFLPLTEGKLEKPESMALDIFNDLKNMKKMFVTLRVHGTEVGFQEEATSNIRQVTMSMQNLSPASSTNDFLNSNTTRPLNTFEARDGHVELERQGFNEQGTMASCSNQLGMATIGFSSVSIHASSVGGICPFNAPKPVGYDGVLETQGTWKQEIKKKNCVSQTISNGNNNIVKVNKVCTIPRTKQRKLVSDVWKDFIKFEVDGKQWAKCNHCHKKFTGSSKSGTTHLKNHLERCPIKKSECQERQLKFPAETGDSTTQDTNERNSTFDQERSRLDLVKMIIKHQFPLDTAELEFFKNFVKNLQPMFEFQSQAIILSDIHRIYEVEKEKLKQYLDQLACNFSLTISMWKDNPRKIAYCCLIAHFIDDGWELKAKIIAFKILEHSYDTGTLIGIIRSSILEWNMSKKVCSITVDNSSLKDDLVQQIKEACLSDQGSLLSSHCFISCSLIQDGLHEIDDIVSKMRKSIEYISETAHGKLKFQEAVNQVKLKVGKSRDDLPLRLDSDFGILDCALELREIFCQMEQIDGSFRVNPSMEEWDKAIALHSCLKGFYDILSSFEGIQSLTANLYFPKLCNIYKKFLQLEKSSYPFVSSMKRKFDNYWSLCNLVFTVAVVLDPRLKFKFVEFSYSEIYGRDSKMQLNKFHKVLMEVYHEYADEPRILTTSASDFGDFGCSTGQSTQIANDCILDSFSKFASAGNFNELASWKSELDCYLDEPLLRLDETSFDILGWWRVNSERFPTLGRMAHDLLAMPVSIVPPCSDLSAVITNPAYSSLNPESLEALACSQNWLEMSKGSGRANHVPQQNMAKRKMEEKETHALKNFQREGMAPLKSSEPNHGRNISGLIEIPNGGPSSDNESEFQCFSSESDGEVAWREHGEWHEEDIRAYLISDFTEKESKRLKRWQSHEMSGKLIGRDKEFGVLDYKLACLLIVPHGDETRTDYYINDLVVNTFFKLLKKRSDRFPKAYINHFSFDSQIATYLIEGTRSKHEVLAWFKFDQKLTGVEKLFLPLCLSQHWILFYVDVKKQRFSWLDSIESSRMLHVVEKEAILGWFKRFLLPTLGYNNANKWPFELRYDIPVQENLVDCGLFVMKYADCLTHGDVFPFTQQDMAHFRRRTFLDIYKGRLHCQK</sequence>
<evidence type="ECO:0000256" key="1">
    <source>
        <dbReference type="ARBA" id="ARBA00004123"/>
    </source>
</evidence>
<evidence type="ECO:0000256" key="3">
    <source>
        <dbReference type="ARBA" id="ARBA00011738"/>
    </source>
</evidence>
<keyword evidence="12" id="KW-0539">Nucleus</keyword>
<feature type="region of interest" description="SAW" evidence="14">
    <location>
        <begin position="276"/>
        <end position="358"/>
    </location>
</feature>
<dbReference type="PROSITE" id="PS50808">
    <property type="entry name" value="ZF_BED"/>
    <property type="match status" value="1"/>
</dbReference>
<evidence type="ECO:0000256" key="12">
    <source>
        <dbReference type="ARBA" id="ARBA00023242"/>
    </source>
</evidence>
<dbReference type="GO" id="GO:0008270">
    <property type="term" value="F:zinc ion binding"/>
    <property type="evidence" value="ECO:0007669"/>
    <property type="project" value="UniProtKB-KW"/>
</dbReference>
<evidence type="ECO:0000313" key="18">
    <source>
        <dbReference type="Proteomes" id="UP000515121"/>
    </source>
</evidence>
<keyword evidence="7" id="KW-0378">Hydrolase</keyword>
<evidence type="ECO:0000313" key="19">
    <source>
        <dbReference type="RefSeq" id="XP_022761573.1"/>
    </source>
</evidence>
<organism evidence="18 19">
    <name type="scientific">Durio zibethinus</name>
    <name type="common">Durian</name>
    <dbReference type="NCBI Taxonomy" id="66656"/>
    <lineage>
        <taxon>Eukaryota</taxon>
        <taxon>Viridiplantae</taxon>
        <taxon>Streptophyta</taxon>
        <taxon>Embryophyta</taxon>
        <taxon>Tracheophyta</taxon>
        <taxon>Spermatophyta</taxon>
        <taxon>Magnoliopsida</taxon>
        <taxon>eudicotyledons</taxon>
        <taxon>Gunneridae</taxon>
        <taxon>Pentapetalae</taxon>
        <taxon>rosids</taxon>
        <taxon>malvids</taxon>
        <taxon>Malvales</taxon>
        <taxon>Malvaceae</taxon>
        <taxon>Helicteroideae</taxon>
        <taxon>Durio</taxon>
    </lineage>
</organism>
<reference evidence="19 20" key="1">
    <citation type="submission" date="2025-04" db="UniProtKB">
        <authorList>
            <consortium name="RefSeq"/>
        </authorList>
    </citation>
    <scope>IDENTIFICATION</scope>
    <source>
        <tissue evidence="19 20">Fruit stalk</tissue>
    </source>
</reference>
<dbReference type="RefSeq" id="XP_022761573.1">
    <property type="nucleotide sequence ID" value="XM_022905838.1"/>
</dbReference>
<dbReference type="InterPro" id="IPR003656">
    <property type="entry name" value="Znf_BED"/>
</dbReference>
<evidence type="ECO:0000256" key="11">
    <source>
        <dbReference type="ARBA" id="ARBA00023163"/>
    </source>
</evidence>
<feature type="compositionally biased region" description="Polar residues" evidence="15">
    <location>
        <begin position="775"/>
        <end position="789"/>
    </location>
</feature>
<dbReference type="GO" id="GO:0005634">
    <property type="term" value="C:nucleus"/>
    <property type="evidence" value="ECO:0007669"/>
    <property type="project" value="UniProtKB-SubCell"/>
</dbReference>
<keyword evidence="9" id="KW-0805">Transcription regulation</keyword>
<dbReference type="PROSITE" id="PS50600">
    <property type="entry name" value="ULP_PROTEASE"/>
    <property type="match status" value="1"/>
</dbReference>
<dbReference type="PROSITE" id="PS50985">
    <property type="entry name" value="GRAS"/>
    <property type="match status" value="1"/>
</dbReference>
<keyword evidence="10" id="KW-0238">DNA-binding</keyword>
<dbReference type="RefSeq" id="XP_022761574.1">
    <property type="nucleotide sequence ID" value="XM_022905839.1"/>
</dbReference>
<keyword evidence="11" id="KW-0804">Transcription</keyword>
<comment type="subcellular location">
    <subcellularLocation>
        <location evidence="1">Nucleus</location>
    </subcellularLocation>
</comment>
<evidence type="ECO:0000313" key="21">
    <source>
        <dbReference type="RefSeq" id="XP_022761575.1"/>
    </source>
</evidence>
<dbReference type="InterPro" id="IPR005202">
    <property type="entry name" value="TF_GRAS"/>
</dbReference>
<comment type="similarity">
    <text evidence="14">Belongs to the GRAS family.</text>
</comment>
<dbReference type="KEGG" id="dzi:111307719"/>
<dbReference type="SUPFAM" id="SSF57667">
    <property type="entry name" value="beta-beta-alpha zinc fingers"/>
    <property type="match status" value="1"/>
</dbReference>
<dbReference type="InterPro" id="IPR003653">
    <property type="entry name" value="Peptidase_C48_C"/>
</dbReference>
<dbReference type="InterPro" id="IPR025525">
    <property type="entry name" value="hAT-like_transposase_RNase-H"/>
</dbReference>
<dbReference type="InterPro" id="IPR052035">
    <property type="entry name" value="ZnF_BED_domain_contain"/>
</dbReference>
<evidence type="ECO:0000256" key="5">
    <source>
        <dbReference type="ARBA" id="ARBA00022723"/>
    </source>
</evidence>
<dbReference type="SMART" id="SM00614">
    <property type="entry name" value="ZnF_BED"/>
    <property type="match status" value="1"/>
</dbReference>
<dbReference type="Pfam" id="PF03514">
    <property type="entry name" value="GRAS"/>
    <property type="match status" value="1"/>
</dbReference>
<feature type="domain" description="BED-type" evidence="17">
    <location>
        <begin position="709"/>
        <end position="770"/>
    </location>
</feature>
<dbReference type="OrthoDB" id="812756at2759"/>
<feature type="short sequence motif" description="LXXLL motif" evidence="14">
    <location>
        <begin position="199"/>
        <end position="203"/>
    </location>
</feature>
<evidence type="ECO:0000256" key="6">
    <source>
        <dbReference type="ARBA" id="ARBA00022771"/>
    </source>
</evidence>
<evidence type="ECO:0000259" key="16">
    <source>
        <dbReference type="PROSITE" id="PS50600"/>
    </source>
</evidence>
<dbReference type="Pfam" id="PF05699">
    <property type="entry name" value="Dimer_Tnp_hAT"/>
    <property type="match status" value="1"/>
</dbReference>
<evidence type="ECO:0000256" key="14">
    <source>
        <dbReference type="PROSITE-ProRule" id="PRU01191"/>
    </source>
</evidence>
<evidence type="ECO:0000259" key="17">
    <source>
        <dbReference type="PROSITE" id="PS50808"/>
    </source>
</evidence>
<dbReference type="RefSeq" id="XP_022761575.1">
    <property type="nucleotide sequence ID" value="XM_022905840.1"/>
</dbReference>
<keyword evidence="18" id="KW-1185">Reference proteome</keyword>
<dbReference type="Gene3D" id="3.40.395.10">
    <property type="entry name" value="Adenoviral Proteinase, Chain A"/>
    <property type="match status" value="1"/>
</dbReference>
<evidence type="ECO:0000256" key="7">
    <source>
        <dbReference type="ARBA" id="ARBA00022801"/>
    </source>
</evidence>
<dbReference type="GO" id="GO:0008234">
    <property type="term" value="F:cysteine-type peptidase activity"/>
    <property type="evidence" value="ECO:0007669"/>
    <property type="project" value="InterPro"/>
</dbReference>
<evidence type="ECO:0000313" key="20">
    <source>
        <dbReference type="RefSeq" id="XP_022761574.1"/>
    </source>
</evidence>
<evidence type="ECO:0000256" key="13">
    <source>
        <dbReference type="PROSITE-ProRule" id="PRU00027"/>
    </source>
</evidence>
<dbReference type="PANTHER" id="PTHR46481">
    <property type="entry name" value="ZINC FINGER BED DOMAIN-CONTAINING PROTEIN 4"/>
    <property type="match status" value="1"/>
</dbReference>
<dbReference type="SUPFAM" id="SSF54001">
    <property type="entry name" value="Cysteine proteinases"/>
    <property type="match status" value="1"/>
</dbReference>
<gene>
    <name evidence="19 20 21" type="primary">LOC111307719</name>
</gene>
<dbReference type="GeneID" id="111307719"/>
<protein>
    <submittedName>
        <fullName evidence="19 20">Uncharacterized protein LOC111307719 isoform X1</fullName>
    </submittedName>
</protein>
<comment type="caution">
    <text evidence="14">Lacks conserved residue(s) required for the propagation of feature annotation.</text>
</comment>
<proteinExistence type="inferred from homology"/>
<dbReference type="GO" id="GO:0006508">
    <property type="term" value="P:proteolysis"/>
    <property type="evidence" value="ECO:0007669"/>
    <property type="project" value="UniProtKB-KW"/>
</dbReference>
<feature type="region of interest" description="Disordered" evidence="15">
    <location>
        <begin position="769"/>
        <end position="789"/>
    </location>
</feature>
<accession>A0A6P6A9N3</accession>
<feature type="domain" description="Ubiquitin-like protease family profile" evidence="16">
    <location>
        <begin position="1432"/>
        <end position="1617"/>
    </location>
</feature>
<evidence type="ECO:0000256" key="9">
    <source>
        <dbReference type="ARBA" id="ARBA00023015"/>
    </source>
</evidence>
<dbReference type="Pfam" id="PF14372">
    <property type="entry name" value="hAT-like_RNase-H"/>
    <property type="match status" value="1"/>
</dbReference>
<comment type="subunit">
    <text evidence="3">Homodimer.</text>
</comment>
<dbReference type="Pfam" id="PF22922">
    <property type="entry name" value="GAF_NLP"/>
    <property type="match status" value="1"/>
</dbReference>
<dbReference type="InterPro" id="IPR055081">
    <property type="entry name" value="NLP1-9_GAF"/>
</dbReference>
<dbReference type="Proteomes" id="UP000515121">
    <property type="component" value="Unplaced"/>
</dbReference>